<evidence type="ECO:0000256" key="5">
    <source>
        <dbReference type="ARBA" id="ARBA00022989"/>
    </source>
</evidence>
<feature type="compositionally biased region" description="Polar residues" evidence="7">
    <location>
        <begin position="26"/>
        <end position="39"/>
    </location>
</feature>
<dbReference type="STRING" id="1071378.G0W6S5"/>
<dbReference type="AlphaFoldDB" id="G0W6S5"/>
<comment type="subcellular location">
    <subcellularLocation>
        <location evidence="1">Endoplasmic reticulum membrane</location>
        <topology evidence="1">Multi-pass membrane protein</topology>
    </subcellularLocation>
</comment>
<comment type="similarity">
    <text evidence="2">Belongs to the INSIG family.</text>
</comment>
<evidence type="ECO:0000256" key="3">
    <source>
        <dbReference type="ARBA" id="ARBA00022692"/>
    </source>
</evidence>
<dbReference type="InterPro" id="IPR025929">
    <property type="entry name" value="INSIG_fam"/>
</dbReference>
<evidence type="ECO:0000256" key="7">
    <source>
        <dbReference type="SAM" id="MobiDB-lite"/>
    </source>
</evidence>
<keyword evidence="5 8" id="KW-1133">Transmembrane helix</keyword>
<dbReference type="RefSeq" id="XP_003668729.1">
    <property type="nucleotide sequence ID" value="XM_003668681.1"/>
</dbReference>
<name>G0W6S5_NAUDC</name>
<dbReference type="GO" id="GO:0016126">
    <property type="term" value="P:sterol biosynthetic process"/>
    <property type="evidence" value="ECO:0007669"/>
    <property type="project" value="TreeGrafter"/>
</dbReference>
<feature type="transmembrane region" description="Helical" evidence="8">
    <location>
        <begin position="192"/>
        <end position="209"/>
    </location>
</feature>
<dbReference type="EMBL" id="HE580268">
    <property type="protein sequence ID" value="CCD23486.1"/>
    <property type="molecule type" value="Genomic_DNA"/>
</dbReference>
<evidence type="ECO:0000256" key="6">
    <source>
        <dbReference type="ARBA" id="ARBA00023136"/>
    </source>
</evidence>
<keyword evidence="10" id="KW-1185">Reference proteome</keyword>
<feature type="transmembrane region" description="Helical" evidence="8">
    <location>
        <begin position="276"/>
        <end position="293"/>
    </location>
</feature>
<keyword evidence="3 8" id="KW-0812">Transmembrane</keyword>
<dbReference type="GO" id="GO:0005789">
    <property type="term" value="C:endoplasmic reticulum membrane"/>
    <property type="evidence" value="ECO:0007669"/>
    <property type="project" value="UniProtKB-SubCell"/>
</dbReference>
<dbReference type="HOGENOM" id="CLU_088332_0_0_1"/>
<dbReference type="eggNOG" id="KOG4363">
    <property type="taxonomic scope" value="Eukaryota"/>
</dbReference>
<dbReference type="OrthoDB" id="205546at2759"/>
<evidence type="ECO:0000256" key="8">
    <source>
        <dbReference type="SAM" id="Phobius"/>
    </source>
</evidence>
<feature type="transmembrane region" description="Helical" evidence="8">
    <location>
        <begin position="130"/>
        <end position="151"/>
    </location>
</feature>
<evidence type="ECO:0000256" key="2">
    <source>
        <dbReference type="ARBA" id="ARBA00007475"/>
    </source>
</evidence>
<dbReference type="KEGG" id="ndi:NDAI_0B04510"/>
<keyword evidence="4" id="KW-0256">Endoplasmic reticulum</keyword>
<dbReference type="GeneID" id="11497611"/>
<evidence type="ECO:0000256" key="1">
    <source>
        <dbReference type="ARBA" id="ARBA00004477"/>
    </source>
</evidence>
<keyword evidence="6 8" id="KW-0472">Membrane</keyword>
<proteinExistence type="inferred from homology"/>
<feature type="transmembrane region" description="Helical" evidence="8">
    <location>
        <begin position="299"/>
        <end position="317"/>
    </location>
</feature>
<dbReference type="PANTHER" id="PTHR15301">
    <property type="entry name" value="INSULIN-INDUCED GENE 1"/>
    <property type="match status" value="1"/>
</dbReference>
<evidence type="ECO:0000313" key="9">
    <source>
        <dbReference type="EMBL" id="CCD23486.1"/>
    </source>
</evidence>
<dbReference type="OMA" id="PMISECL"/>
<dbReference type="Pfam" id="PF07281">
    <property type="entry name" value="INSIG"/>
    <property type="match status" value="1"/>
</dbReference>
<gene>
    <name evidence="9" type="primary">NDAI0B04510</name>
    <name evidence="9" type="ordered locus">NDAI_0B04510</name>
</gene>
<evidence type="ECO:0000313" key="10">
    <source>
        <dbReference type="Proteomes" id="UP000000689"/>
    </source>
</evidence>
<organism evidence="9 10">
    <name type="scientific">Naumovozyma dairenensis (strain ATCC 10597 / BCRC 20456 / CBS 421 / NBRC 0211 / NRRL Y-12639)</name>
    <name type="common">Saccharomyces dairenensis</name>
    <dbReference type="NCBI Taxonomy" id="1071378"/>
    <lineage>
        <taxon>Eukaryota</taxon>
        <taxon>Fungi</taxon>
        <taxon>Dikarya</taxon>
        <taxon>Ascomycota</taxon>
        <taxon>Saccharomycotina</taxon>
        <taxon>Saccharomycetes</taxon>
        <taxon>Saccharomycetales</taxon>
        <taxon>Saccharomycetaceae</taxon>
        <taxon>Naumovozyma</taxon>
    </lineage>
</organism>
<protein>
    <submittedName>
        <fullName evidence="9">Uncharacterized protein</fullName>
    </submittedName>
</protein>
<reference evidence="9 10" key="1">
    <citation type="journal article" date="2011" name="Proc. Natl. Acad. Sci. U.S.A.">
        <title>Evolutionary erosion of yeast sex chromosomes by mating-type switching accidents.</title>
        <authorList>
            <person name="Gordon J.L."/>
            <person name="Armisen D."/>
            <person name="Proux-Wera E."/>
            <person name="Oheigeartaigh S.S."/>
            <person name="Byrne K.P."/>
            <person name="Wolfe K.H."/>
        </authorList>
    </citation>
    <scope>NUCLEOTIDE SEQUENCE [LARGE SCALE GENOMIC DNA]</scope>
    <source>
        <strain evidence="10">ATCC 10597 / BCRC 20456 / CBS 421 / NBRC 0211 / NRRL Y-12639</strain>
    </source>
</reference>
<sequence length="327" mass="37855">MGKKSKKKTTSSTSSLGGSTGDKQPKQQQNIKKMRSTDSMVNLTKPALASFYSTDIIKDTEDKASSLYKRSNLEKLKKKWAKSHGKSINDDDYDDDEVDEYYNDDLDFIKQRKERDFARFLRDEEFNKKWYIRSINLIYSGSVLFICGLLFGELSKFLFDNHDLQKGGLSIVFKNLVQLLDKIITVSKVTEYIGFGIQGIILGVILKISDNIFRPSKEKTGINRKNSFRSIIRLVNAMLGISLGVRRLPWTSSNQGSILWLLLNVIVWLFFDGSLSFLMSGIVQTLFIAFFYYNRFDHMSQLLYLINFHFLGMLFFGKLQRYLFKRL</sequence>
<dbReference type="Proteomes" id="UP000000689">
    <property type="component" value="Chromosome 2"/>
</dbReference>
<accession>G0W6S5</accession>
<evidence type="ECO:0000256" key="4">
    <source>
        <dbReference type="ARBA" id="ARBA00022824"/>
    </source>
</evidence>
<feature type="region of interest" description="Disordered" evidence="7">
    <location>
        <begin position="1"/>
        <end position="39"/>
    </location>
</feature>
<dbReference type="PANTHER" id="PTHR15301:SF3">
    <property type="entry name" value="PROTEIN NSG1-RELATED"/>
    <property type="match status" value="1"/>
</dbReference>
<feature type="transmembrane region" description="Helical" evidence="8">
    <location>
        <begin position="230"/>
        <end position="248"/>
    </location>
</feature>